<protein>
    <recommendedName>
        <fullName evidence="4 10">Ribonuclease H</fullName>
        <shortName evidence="10">RNase H</shortName>
        <ecNumber evidence="4 10">3.1.26.4</ecNumber>
    </recommendedName>
</protein>
<dbReference type="Pfam" id="PF00075">
    <property type="entry name" value="RNase_H"/>
    <property type="match status" value="1"/>
</dbReference>
<keyword evidence="9 10" id="KW-0460">Magnesium</keyword>
<dbReference type="GO" id="GO:0003676">
    <property type="term" value="F:nucleic acid binding"/>
    <property type="evidence" value="ECO:0007669"/>
    <property type="project" value="InterPro"/>
</dbReference>
<dbReference type="InterPro" id="IPR022892">
    <property type="entry name" value="RNaseHI"/>
</dbReference>
<feature type="binding site" evidence="10">
    <location>
        <position position="74"/>
    </location>
    <ligand>
        <name>Mg(2+)</name>
        <dbReference type="ChEBI" id="CHEBI:18420"/>
        <label>1</label>
    </ligand>
</feature>
<name>A0A151CET6_9BACT</name>
<comment type="subunit">
    <text evidence="3 10">Monomer.</text>
</comment>
<feature type="domain" description="RNase H type-1" evidence="11">
    <location>
        <begin position="5"/>
        <end position="141"/>
    </location>
</feature>
<evidence type="ECO:0000259" key="11">
    <source>
        <dbReference type="PROSITE" id="PS50879"/>
    </source>
</evidence>
<dbReference type="NCBIfam" id="NF001236">
    <property type="entry name" value="PRK00203.1"/>
    <property type="match status" value="1"/>
</dbReference>
<accession>A0A151CET6</accession>
<evidence type="ECO:0000256" key="4">
    <source>
        <dbReference type="ARBA" id="ARBA00012180"/>
    </source>
</evidence>
<sequence>MQKQARKQITLYSDGSSLGNPGPGGYGGILEFKGKRKEYSGGEAHTTNNRMELMGVIEGLKLLKEPCDVEVVSDSSYVVKAINEWLDGWIRRDFKKVKNIDLWKAYIEAAAPHNVHGTWVRGHDGHPENERCDELARDEAEKFKNGN</sequence>
<dbReference type="EMBL" id="LNKT01000045">
    <property type="protein sequence ID" value="KYJ86052.1"/>
    <property type="molecule type" value="Genomic_DNA"/>
</dbReference>
<feature type="binding site" evidence="10">
    <location>
        <position position="133"/>
    </location>
    <ligand>
        <name>Mg(2+)</name>
        <dbReference type="ChEBI" id="CHEBI:18420"/>
        <label>2</label>
    </ligand>
</feature>
<evidence type="ECO:0000256" key="8">
    <source>
        <dbReference type="ARBA" id="ARBA00022801"/>
    </source>
</evidence>
<evidence type="ECO:0000256" key="10">
    <source>
        <dbReference type="HAMAP-Rule" id="MF_00042"/>
    </source>
</evidence>
<dbReference type="HAMAP" id="MF_00042">
    <property type="entry name" value="RNase_H"/>
    <property type="match status" value="1"/>
</dbReference>
<dbReference type="RefSeq" id="WP_067331416.1">
    <property type="nucleotide sequence ID" value="NZ_LNKT01000045.1"/>
</dbReference>
<dbReference type="OrthoDB" id="7845843at2"/>
<keyword evidence="13" id="KW-1185">Reference proteome</keyword>
<evidence type="ECO:0000313" key="13">
    <source>
        <dbReference type="Proteomes" id="UP000075359"/>
    </source>
</evidence>
<feature type="binding site" evidence="10">
    <location>
        <position position="14"/>
    </location>
    <ligand>
        <name>Mg(2+)</name>
        <dbReference type="ChEBI" id="CHEBI:18420"/>
        <label>1</label>
    </ligand>
</feature>
<comment type="catalytic activity">
    <reaction evidence="1 10">
        <text>Endonucleolytic cleavage to 5'-phosphomonoester.</text>
        <dbReference type="EC" id="3.1.26.4"/>
    </reaction>
</comment>
<keyword evidence="5 10" id="KW-0540">Nuclease</keyword>
<feature type="binding site" evidence="10">
    <location>
        <position position="14"/>
    </location>
    <ligand>
        <name>Mg(2+)</name>
        <dbReference type="ChEBI" id="CHEBI:18420"/>
        <label>2</label>
    </ligand>
</feature>
<comment type="function">
    <text evidence="10">Endonuclease that specifically degrades the RNA of RNA-DNA hybrids.</text>
</comment>
<dbReference type="InterPro" id="IPR036397">
    <property type="entry name" value="RNaseH_sf"/>
</dbReference>
<evidence type="ECO:0000256" key="3">
    <source>
        <dbReference type="ARBA" id="ARBA00011245"/>
    </source>
</evidence>
<dbReference type="InterPro" id="IPR050092">
    <property type="entry name" value="RNase_H"/>
</dbReference>
<evidence type="ECO:0000256" key="5">
    <source>
        <dbReference type="ARBA" id="ARBA00022722"/>
    </source>
</evidence>
<organism evidence="12 13">
    <name type="scientific">Sulfurovum riftiae</name>
    <dbReference type="NCBI Taxonomy" id="1630136"/>
    <lineage>
        <taxon>Bacteria</taxon>
        <taxon>Pseudomonadati</taxon>
        <taxon>Campylobacterota</taxon>
        <taxon>Epsilonproteobacteria</taxon>
        <taxon>Campylobacterales</taxon>
        <taxon>Sulfurovaceae</taxon>
        <taxon>Sulfurovum</taxon>
    </lineage>
</organism>
<dbReference type="STRING" id="1630136.AS592_01380"/>
<keyword evidence="8 10" id="KW-0378">Hydrolase</keyword>
<dbReference type="PANTHER" id="PTHR10642:SF26">
    <property type="entry name" value="RIBONUCLEASE H1"/>
    <property type="match status" value="1"/>
</dbReference>
<dbReference type="EC" id="3.1.26.4" evidence="4 10"/>
<reference evidence="12 13" key="1">
    <citation type="submission" date="2015-11" db="EMBL/GenBank/DDBJ databases">
        <title>Draft genome of Sulfurovum riftiae 1812E, a member of the Epsilonproteobacteria isolated from the tube of the deep-sea hydrothermal vent tubewom Riftia pachyptila.</title>
        <authorList>
            <person name="Vetriani C."/>
            <person name="Giovannelli D."/>
        </authorList>
    </citation>
    <scope>NUCLEOTIDE SEQUENCE [LARGE SCALE GENOMIC DNA]</scope>
    <source>
        <strain evidence="12 13">1812E</strain>
    </source>
</reference>
<dbReference type="PROSITE" id="PS50879">
    <property type="entry name" value="RNASE_H_1"/>
    <property type="match status" value="1"/>
</dbReference>
<comment type="caution">
    <text evidence="12">The sequence shown here is derived from an EMBL/GenBank/DDBJ whole genome shotgun (WGS) entry which is preliminary data.</text>
</comment>
<evidence type="ECO:0000256" key="2">
    <source>
        <dbReference type="ARBA" id="ARBA00005300"/>
    </source>
</evidence>
<keyword evidence="7 10" id="KW-0255">Endonuclease</keyword>
<comment type="cofactor">
    <cofactor evidence="10">
        <name>Mg(2+)</name>
        <dbReference type="ChEBI" id="CHEBI:18420"/>
    </cofactor>
    <text evidence="10">Binds 1 Mg(2+) ion per subunit. May bind a second metal ion at a regulatory site, or after substrate binding.</text>
</comment>
<gene>
    <name evidence="10" type="primary">rnhA</name>
    <name evidence="12" type="ORF">AS592_01380</name>
</gene>
<evidence type="ECO:0000256" key="7">
    <source>
        <dbReference type="ARBA" id="ARBA00022759"/>
    </source>
</evidence>
<proteinExistence type="inferred from homology"/>
<feature type="binding site" evidence="10">
    <location>
        <position position="52"/>
    </location>
    <ligand>
        <name>Mg(2+)</name>
        <dbReference type="ChEBI" id="CHEBI:18420"/>
        <label>1</label>
    </ligand>
</feature>
<dbReference type="Gene3D" id="3.30.420.10">
    <property type="entry name" value="Ribonuclease H-like superfamily/Ribonuclease H"/>
    <property type="match status" value="1"/>
</dbReference>
<dbReference type="GO" id="GO:0043137">
    <property type="term" value="P:DNA replication, removal of RNA primer"/>
    <property type="evidence" value="ECO:0007669"/>
    <property type="project" value="TreeGrafter"/>
</dbReference>
<keyword evidence="6 10" id="KW-0479">Metal-binding</keyword>
<dbReference type="GO" id="GO:0004523">
    <property type="term" value="F:RNA-DNA hybrid ribonuclease activity"/>
    <property type="evidence" value="ECO:0007669"/>
    <property type="project" value="UniProtKB-UniRule"/>
</dbReference>
<dbReference type="SUPFAM" id="SSF53098">
    <property type="entry name" value="Ribonuclease H-like"/>
    <property type="match status" value="1"/>
</dbReference>
<dbReference type="InterPro" id="IPR012337">
    <property type="entry name" value="RNaseH-like_sf"/>
</dbReference>
<dbReference type="AlphaFoldDB" id="A0A151CET6"/>
<keyword evidence="10" id="KW-0963">Cytoplasm</keyword>
<dbReference type="GO" id="GO:0000287">
    <property type="term" value="F:magnesium ion binding"/>
    <property type="evidence" value="ECO:0007669"/>
    <property type="project" value="UniProtKB-UniRule"/>
</dbReference>
<evidence type="ECO:0000313" key="12">
    <source>
        <dbReference type="EMBL" id="KYJ86052.1"/>
    </source>
</evidence>
<evidence type="ECO:0000256" key="1">
    <source>
        <dbReference type="ARBA" id="ARBA00000077"/>
    </source>
</evidence>
<comment type="similarity">
    <text evidence="2 10">Belongs to the RNase H family.</text>
</comment>
<dbReference type="GO" id="GO:0005737">
    <property type="term" value="C:cytoplasm"/>
    <property type="evidence" value="ECO:0007669"/>
    <property type="project" value="UniProtKB-SubCell"/>
</dbReference>
<dbReference type="Proteomes" id="UP000075359">
    <property type="component" value="Unassembled WGS sequence"/>
</dbReference>
<comment type="subcellular location">
    <subcellularLocation>
        <location evidence="10">Cytoplasm</location>
    </subcellularLocation>
</comment>
<evidence type="ECO:0000256" key="6">
    <source>
        <dbReference type="ARBA" id="ARBA00022723"/>
    </source>
</evidence>
<dbReference type="CDD" id="cd09278">
    <property type="entry name" value="RNase_HI_prokaryote_like"/>
    <property type="match status" value="1"/>
</dbReference>
<evidence type="ECO:0000256" key="9">
    <source>
        <dbReference type="ARBA" id="ARBA00022842"/>
    </source>
</evidence>
<dbReference type="InterPro" id="IPR002156">
    <property type="entry name" value="RNaseH_domain"/>
</dbReference>
<dbReference type="PANTHER" id="PTHR10642">
    <property type="entry name" value="RIBONUCLEASE H1"/>
    <property type="match status" value="1"/>
</dbReference>